<feature type="signal peptide" evidence="1">
    <location>
        <begin position="1"/>
        <end position="26"/>
    </location>
</feature>
<sequence>MSKPRLVLLALAAAPALLLGACKKGADGGGGGTAVAGAAGPVAPAPAGGWAAQVARTPEGGYRMGNPDAPVKLIEYGSRTCPHCAAFGTEGLPKLRDTYVSTGKVSYEFRDYAIHAPDLAAILLGQCVAPEAFFGLLEQMFADQPAVVEKLQALPPGFEAQLQGKSANAQAALWAQQLGYIGFVGQRGVPAAKAQACLADTKAVDAFAKAQADGTQKYNITGTPSFVLNGEPQASVYDWASLEPRLKAALGQ</sequence>
<dbReference type="Gene3D" id="1.10.40.110">
    <property type="match status" value="1"/>
</dbReference>
<gene>
    <name evidence="3" type="ORF">LHA26_12100</name>
</gene>
<reference evidence="3" key="1">
    <citation type="journal article" date="2022" name="Toxins">
        <title>Genomic Analysis of Sphingopyxis sp. USTB-05 for Biodegrading Cyanobacterial Hepatotoxins.</title>
        <authorList>
            <person name="Liu C."/>
            <person name="Xu Q."/>
            <person name="Zhao Z."/>
            <person name="Zhang H."/>
            <person name="Liu X."/>
            <person name="Yin C."/>
            <person name="Liu Y."/>
            <person name="Yan H."/>
        </authorList>
    </citation>
    <scope>NUCLEOTIDE SEQUENCE</scope>
    <source>
        <strain evidence="3">NBD5</strain>
    </source>
</reference>
<dbReference type="PROSITE" id="PS51257">
    <property type="entry name" value="PROKAR_LIPOPROTEIN"/>
    <property type="match status" value="1"/>
</dbReference>
<dbReference type="Pfam" id="PF13462">
    <property type="entry name" value="Thioredoxin_4"/>
    <property type="match status" value="1"/>
</dbReference>
<evidence type="ECO:0000313" key="4">
    <source>
        <dbReference type="Proteomes" id="UP001056937"/>
    </source>
</evidence>
<proteinExistence type="predicted"/>
<dbReference type="InterPro" id="IPR036249">
    <property type="entry name" value="Thioredoxin-like_sf"/>
</dbReference>
<protein>
    <submittedName>
        <fullName evidence="3">DsbA family protein</fullName>
    </submittedName>
</protein>
<dbReference type="RefSeq" id="WP_252165854.1">
    <property type="nucleotide sequence ID" value="NZ_CP084930.1"/>
</dbReference>
<keyword evidence="4" id="KW-1185">Reference proteome</keyword>
<dbReference type="Proteomes" id="UP001056937">
    <property type="component" value="Chromosome 1"/>
</dbReference>
<keyword evidence="1" id="KW-0732">Signal</keyword>
<dbReference type="Gene3D" id="3.40.30.10">
    <property type="entry name" value="Glutaredoxin"/>
    <property type="match status" value="1"/>
</dbReference>
<feature type="domain" description="Thioredoxin-like fold" evidence="2">
    <location>
        <begin position="60"/>
        <end position="235"/>
    </location>
</feature>
<name>A0ABY4X5D1_9SPHN</name>
<feature type="chain" id="PRO_5047233416" evidence="1">
    <location>
        <begin position="27"/>
        <end position="252"/>
    </location>
</feature>
<accession>A0ABY4X5D1</accession>
<dbReference type="InterPro" id="IPR012336">
    <property type="entry name" value="Thioredoxin-like_fold"/>
</dbReference>
<evidence type="ECO:0000256" key="1">
    <source>
        <dbReference type="SAM" id="SignalP"/>
    </source>
</evidence>
<organism evidence="3 4">
    <name type="scientific">Sphingomonas morindae</name>
    <dbReference type="NCBI Taxonomy" id="1541170"/>
    <lineage>
        <taxon>Bacteria</taxon>
        <taxon>Pseudomonadati</taxon>
        <taxon>Pseudomonadota</taxon>
        <taxon>Alphaproteobacteria</taxon>
        <taxon>Sphingomonadales</taxon>
        <taxon>Sphingomonadaceae</taxon>
        <taxon>Sphingomonas</taxon>
    </lineage>
</organism>
<dbReference type="EMBL" id="CP084930">
    <property type="protein sequence ID" value="USI72045.1"/>
    <property type="molecule type" value="Genomic_DNA"/>
</dbReference>
<evidence type="ECO:0000313" key="3">
    <source>
        <dbReference type="EMBL" id="USI72045.1"/>
    </source>
</evidence>
<dbReference type="SUPFAM" id="SSF52833">
    <property type="entry name" value="Thioredoxin-like"/>
    <property type="match status" value="1"/>
</dbReference>
<evidence type="ECO:0000259" key="2">
    <source>
        <dbReference type="Pfam" id="PF13462"/>
    </source>
</evidence>